<protein>
    <submittedName>
        <fullName evidence="1">Uncharacterized protein</fullName>
    </submittedName>
</protein>
<keyword evidence="2" id="KW-1185">Reference proteome</keyword>
<name>A0A2J6TW95_9HELO</name>
<proteinExistence type="predicted"/>
<dbReference type="AlphaFoldDB" id="A0A2J6TW95"/>
<dbReference type="InParanoid" id="A0A2J6TW95"/>
<reference evidence="1 2" key="1">
    <citation type="submission" date="2016-04" db="EMBL/GenBank/DDBJ databases">
        <title>A degradative enzymes factory behind the ericoid mycorrhizal symbiosis.</title>
        <authorList>
            <consortium name="DOE Joint Genome Institute"/>
            <person name="Martino E."/>
            <person name="Morin E."/>
            <person name="Grelet G."/>
            <person name="Kuo A."/>
            <person name="Kohler A."/>
            <person name="Daghino S."/>
            <person name="Barry K."/>
            <person name="Choi C."/>
            <person name="Cichocki N."/>
            <person name="Clum A."/>
            <person name="Copeland A."/>
            <person name="Hainaut M."/>
            <person name="Haridas S."/>
            <person name="Labutti K."/>
            <person name="Lindquist E."/>
            <person name="Lipzen A."/>
            <person name="Khouja H.-R."/>
            <person name="Murat C."/>
            <person name="Ohm R."/>
            <person name="Olson A."/>
            <person name="Spatafora J."/>
            <person name="Veneault-Fourrey C."/>
            <person name="Henrissat B."/>
            <person name="Grigoriev I."/>
            <person name="Martin F."/>
            <person name="Perotto S."/>
        </authorList>
    </citation>
    <scope>NUCLEOTIDE SEQUENCE [LARGE SCALE GENOMIC DNA]</scope>
    <source>
        <strain evidence="1 2">E</strain>
    </source>
</reference>
<evidence type="ECO:0000313" key="2">
    <source>
        <dbReference type="Proteomes" id="UP000235371"/>
    </source>
</evidence>
<organism evidence="1 2">
    <name type="scientific">Hyaloscypha bicolor E</name>
    <dbReference type="NCBI Taxonomy" id="1095630"/>
    <lineage>
        <taxon>Eukaryota</taxon>
        <taxon>Fungi</taxon>
        <taxon>Dikarya</taxon>
        <taxon>Ascomycota</taxon>
        <taxon>Pezizomycotina</taxon>
        <taxon>Leotiomycetes</taxon>
        <taxon>Helotiales</taxon>
        <taxon>Hyaloscyphaceae</taxon>
        <taxon>Hyaloscypha</taxon>
        <taxon>Hyaloscypha bicolor</taxon>
    </lineage>
</organism>
<dbReference type="Proteomes" id="UP000235371">
    <property type="component" value="Unassembled WGS sequence"/>
</dbReference>
<gene>
    <name evidence="1" type="ORF">K444DRAFT_9927</name>
</gene>
<accession>A0A2J6TW95</accession>
<dbReference type="EMBL" id="KZ613740">
    <property type="protein sequence ID" value="PMD67228.1"/>
    <property type="molecule type" value="Genomic_DNA"/>
</dbReference>
<dbReference type="GeneID" id="36596928"/>
<evidence type="ECO:0000313" key="1">
    <source>
        <dbReference type="EMBL" id="PMD67228.1"/>
    </source>
</evidence>
<sequence>MNGWISQCVSSCLHWQQGEAFGRHVKTMGEGEPLRGWTRKFGVSQYSNSYFPMKFFKKQVSGDLVSFILWMDGRFWKMKIAITVGRFSNMQLQIQYLVERVLYCANYWKTRSGWLERGVCGRYLCVPSIAIDEE</sequence>
<dbReference type="RefSeq" id="XP_024744132.1">
    <property type="nucleotide sequence ID" value="XM_024888852.1"/>
</dbReference>